<dbReference type="FunFam" id="3.40.50.150:FF:000055">
    <property type="entry name" value="5-methylcytosine rRNA methyltransferase NSUN4"/>
    <property type="match status" value="1"/>
</dbReference>
<keyword evidence="2" id="KW-0698">rRNA processing</keyword>
<dbReference type="GO" id="GO:0005762">
    <property type="term" value="C:mitochondrial large ribosomal subunit"/>
    <property type="evidence" value="ECO:0007669"/>
    <property type="project" value="TreeGrafter"/>
</dbReference>
<evidence type="ECO:0000313" key="14">
    <source>
        <dbReference type="Proteomes" id="UP001378592"/>
    </source>
</evidence>
<keyword evidence="14" id="KW-1185">Reference proteome</keyword>
<evidence type="ECO:0000313" key="13">
    <source>
        <dbReference type="EMBL" id="KAK7865862.1"/>
    </source>
</evidence>
<comment type="subcellular location">
    <subcellularLocation>
        <location evidence="1">Mitochondrion</location>
    </subcellularLocation>
</comment>
<evidence type="ECO:0000256" key="6">
    <source>
        <dbReference type="ARBA" id="ARBA00022884"/>
    </source>
</evidence>
<dbReference type="EMBL" id="JAZDUA010000164">
    <property type="protein sequence ID" value="KAK7865862.1"/>
    <property type="molecule type" value="Genomic_DNA"/>
</dbReference>
<evidence type="ECO:0000256" key="10">
    <source>
        <dbReference type="ARBA" id="ARBA00049302"/>
    </source>
</evidence>
<keyword evidence="3 11" id="KW-0489">Methyltransferase</keyword>
<keyword evidence="5 11" id="KW-0949">S-adenosyl-L-methionine</keyword>
<feature type="binding site" evidence="11">
    <location>
        <begin position="305"/>
        <end position="311"/>
    </location>
    <ligand>
        <name>S-adenosyl-L-methionine</name>
        <dbReference type="ChEBI" id="CHEBI:59789"/>
    </ligand>
</feature>
<dbReference type="PANTHER" id="PTHR22808:SF3">
    <property type="entry name" value="5-METHYLCYTOSINE RRNA METHYLTRANSFERASE NSUN4"/>
    <property type="match status" value="1"/>
</dbReference>
<name>A0AAN9VS85_9ORTH</name>
<dbReference type="InterPro" id="IPR023267">
    <property type="entry name" value="RCMT"/>
</dbReference>
<feature type="active site" description="Nucleophile" evidence="11">
    <location>
        <position position="432"/>
    </location>
</feature>
<evidence type="ECO:0000256" key="3">
    <source>
        <dbReference type="ARBA" id="ARBA00022603"/>
    </source>
</evidence>
<feature type="binding site" evidence="11">
    <location>
        <position position="361"/>
    </location>
    <ligand>
        <name>S-adenosyl-L-methionine</name>
        <dbReference type="ChEBI" id="CHEBI:59789"/>
    </ligand>
</feature>
<evidence type="ECO:0000256" key="1">
    <source>
        <dbReference type="ARBA" id="ARBA00004173"/>
    </source>
</evidence>
<dbReference type="SUPFAM" id="SSF53335">
    <property type="entry name" value="S-adenosyl-L-methionine-dependent methyltransferases"/>
    <property type="match status" value="1"/>
</dbReference>
<comment type="similarity">
    <text evidence="11">Belongs to the class I-like SAM-binding methyltransferase superfamily. RsmB/NOP family.</text>
</comment>
<evidence type="ECO:0000256" key="8">
    <source>
        <dbReference type="ARBA" id="ARBA00023128"/>
    </source>
</evidence>
<dbReference type="InterPro" id="IPR049560">
    <property type="entry name" value="MeTrfase_RsmB-F_NOP2_cat"/>
</dbReference>
<protein>
    <recommendedName>
        <fullName evidence="9">NOL1/NOP2/Sun domain family member 4</fullName>
    </recommendedName>
</protein>
<comment type="caution">
    <text evidence="13">The sequence shown here is derived from an EMBL/GenBank/DDBJ whole genome shotgun (WGS) entry which is preliminary data.</text>
</comment>
<evidence type="ECO:0000256" key="2">
    <source>
        <dbReference type="ARBA" id="ARBA00022552"/>
    </source>
</evidence>
<feature type="domain" description="SAM-dependent MTase RsmB/NOP-type" evidence="12">
    <location>
        <begin position="189"/>
        <end position="507"/>
    </location>
</feature>
<keyword evidence="6 11" id="KW-0694">RNA-binding</keyword>
<dbReference type="Proteomes" id="UP001378592">
    <property type="component" value="Unassembled WGS sequence"/>
</dbReference>
<organism evidence="13 14">
    <name type="scientific">Gryllus longicercus</name>
    <dbReference type="NCBI Taxonomy" id="2509291"/>
    <lineage>
        <taxon>Eukaryota</taxon>
        <taxon>Metazoa</taxon>
        <taxon>Ecdysozoa</taxon>
        <taxon>Arthropoda</taxon>
        <taxon>Hexapoda</taxon>
        <taxon>Insecta</taxon>
        <taxon>Pterygota</taxon>
        <taxon>Neoptera</taxon>
        <taxon>Polyneoptera</taxon>
        <taxon>Orthoptera</taxon>
        <taxon>Ensifera</taxon>
        <taxon>Gryllidea</taxon>
        <taxon>Grylloidea</taxon>
        <taxon>Gryllidae</taxon>
        <taxon>Gryllinae</taxon>
        <taxon>Gryllus</taxon>
    </lineage>
</organism>
<comment type="catalytic activity">
    <reaction evidence="10">
        <text>a cytidine in rRNA + S-adenosyl-L-methionine = a 5-methylcytidine in rRNA + S-adenosyl-L-homocysteine + H(+)</text>
        <dbReference type="Rhea" id="RHEA:61484"/>
        <dbReference type="Rhea" id="RHEA-COMP:15836"/>
        <dbReference type="Rhea" id="RHEA-COMP:15837"/>
        <dbReference type="ChEBI" id="CHEBI:15378"/>
        <dbReference type="ChEBI" id="CHEBI:57856"/>
        <dbReference type="ChEBI" id="CHEBI:59789"/>
        <dbReference type="ChEBI" id="CHEBI:74483"/>
        <dbReference type="ChEBI" id="CHEBI:82748"/>
    </reaction>
</comment>
<dbReference type="Gene3D" id="3.40.50.150">
    <property type="entry name" value="Vaccinia Virus protein VP39"/>
    <property type="match status" value="1"/>
</dbReference>
<evidence type="ECO:0000259" key="12">
    <source>
        <dbReference type="PROSITE" id="PS51686"/>
    </source>
</evidence>
<dbReference type="InterPro" id="IPR029063">
    <property type="entry name" value="SAM-dependent_MTases_sf"/>
</dbReference>
<dbReference type="GO" id="GO:0008173">
    <property type="term" value="F:RNA methyltransferase activity"/>
    <property type="evidence" value="ECO:0007669"/>
    <property type="project" value="InterPro"/>
</dbReference>
<evidence type="ECO:0000256" key="7">
    <source>
        <dbReference type="ARBA" id="ARBA00022946"/>
    </source>
</evidence>
<dbReference type="InterPro" id="IPR001678">
    <property type="entry name" value="MeTrfase_RsmB-F_NOP2_dom"/>
</dbReference>
<proteinExistence type="inferred from homology"/>
<dbReference type="GO" id="GO:0003723">
    <property type="term" value="F:RNA binding"/>
    <property type="evidence" value="ECO:0007669"/>
    <property type="project" value="UniProtKB-UniRule"/>
</dbReference>
<sequence>MLCIKKLPSYSINRFLFILQRRHKSKKEHWAVERRKKTPSMKALEHFDDFYRKVFGSQWPSVRLALLSPHKYCAVVNNFGDTEQTVTYFQNQGALDLKTHLELGRKLADENLIREDDDFPNAQKLDERIKKLAFSKQQQEAEEMYPPTEEGVQLAQHQSASNKEEEVVQRADYNAKDFSLEASKKLSQIDESRNVSPALGLSAGALYEFIPATKLKGLEDRVLDSEHYSYYSGDTDFPLTVKKEFDLNYPDHLKVFMYERGNVTSFESPKRGSTGVFNYYLMDGGSVLPVLALGIEPGDTVLDMCAAPGGKSLVMLQTLHTGRLVCNDVQESRTKRIHSVLNQYLYDLPKWKDQIEVTKSDGRGIEQESMFDKVLVDVPCTTDRHSLHEDDNSIFNVARLKERLRLPELQSQLLMNALKLVKPGGTVVYSTCSLSPIQNDGVVHMALQKIWEETKVEVEVRDLSPALQGAKSVFKFGDNIGLRYGHLVLPFLPCNFGPLYFCKIVRTK</sequence>
<evidence type="ECO:0000256" key="9">
    <source>
        <dbReference type="ARBA" id="ARBA00042050"/>
    </source>
</evidence>
<dbReference type="Pfam" id="PF01189">
    <property type="entry name" value="Methyltr_RsmB-F"/>
    <property type="match status" value="1"/>
</dbReference>
<feature type="binding site" evidence="11">
    <location>
        <position position="377"/>
    </location>
    <ligand>
        <name>S-adenosyl-L-methionine</name>
        <dbReference type="ChEBI" id="CHEBI:59789"/>
    </ligand>
</feature>
<dbReference type="PROSITE" id="PS51686">
    <property type="entry name" value="SAM_MT_RSMB_NOP"/>
    <property type="match status" value="1"/>
</dbReference>
<keyword evidence="7" id="KW-0809">Transit peptide</keyword>
<dbReference type="AlphaFoldDB" id="A0AAN9VS85"/>
<evidence type="ECO:0000256" key="4">
    <source>
        <dbReference type="ARBA" id="ARBA00022679"/>
    </source>
</evidence>
<gene>
    <name evidence="13" type="ORF">R5R35_003978</name>
</gene>
<reference evidence="13 14" key="1">
    <citation type="submission" date="2024-03" db="EMBL/GenBank/DDBJ databases">
        <title>The genome assembly and annotation of the cricket Gryllus longicercus Weissman &amp; Gray.</title>
        <authorList>
            <person name="Szrajer S."/>
            <person name="Gray D."/>
            <person name="Ylla G."/>
        </authorList>
    </citation>
    <scope>NUCLEOTIDE SEQUENCE [LARGE SCALE GENOMIC DNA]</scope>
    <source>
        <strain evidence="13">DAG 2021-001</strain>
        <tissue evidence="13">Whole body minus gut</tissue>
    </source>
</reference>
<dbReference type="PANTHER" id="PTHR22808">
    <property type="entry name" value="NCL1 YEAST -RELATED NOL1/NOP2/FMU SUN DOMAIN-CONTAINING"/>
    <property type="match status" value="1"/>
</dbReference>
<dbReference type="Gene3D" id="6.20.240.40">
    <property type="match status" value="1"/>
</dbReference>
<dbReference type="GO" id="GO:0031167">
    <property type="term" value="P:rRNA methylation"/>
    <property type="evidence" value="ECO:0007669"/>
    <property type="project" value="TreeGrafter"/>
</dbReference>
<evidence type="ECO:0000256" key="11">
    <source>
        <dbReference type="PROSITE-ProRule" id="PRU01023"/>
    </source>
</evidence>
<accession>A0AAN9VS85</accession>
<keyword evidence="8" id="KW-0496">Mitochondrion</keyword>
<dbReference type="PRINTS" id="PR02008">
    <property type="entry name" value="RCMTFAMILY"/>
</dbReference>
<keyword evidence="4 11" id="KW-0808">Transferase</keyword>
<feature type="binding site" evidence="11">
    <location>
        <position position="328"/>
    </location>
    <ligand>
        <name>S-adenosyl-L-methionine</name>
        <dbReference type="ChEBI" id="CHEBI:59789"/>
    </ligand>
</feature>
<evidence type="ECO:0000256" key="5">
    <source>
        <dbReference type="ARBA" id="ARBA00022691"/>
    </source>
</evidence>